<reference evidence="2" key="1">
    <citation type="journal article" date="2007" name="PLoS Genet.">
        <title>Patterns and implications of gene gain and loss in the evolution of Prochlorococcus.</title>
        <authorList>
            <person name="Kettler G.C."/>
            <person name="Martiny A.C."/>
            <person name="Huang K."/>
            <person name="Zucker J."/>
            <person name="Coleman M.L."/>
            <person name="Rodrigue S."/>
            <person name="Chen F."/>
            <person name="Lapidus A."/>
            <person name="Ferriera S."/>
            <person name="Johnson J."/>
            <person name="Steglich C."/>
            <person name="Church G.M."/>
            <person name="Richardson P."/>
            <person name="Chisholm S.W."/>
        </authorList>
    </citation>
    <scope>NUCLEOTIDE SEQUENCE [LARGE SCALE GENOMIC DNA]</scope>
    <source>
        <strain evidence="2">NATL1A</strain>
    </source>
</reference>
<sequence>MAIFMTKPNLTALEKEASERGLLLRIQVRRPLNIWSFKLVVGEITSNTKIQLLGEMKGWAYKNTKGLQLDTMKVGKNANSKIGDLIWASTMAWALEETPCRSARLLAIYDENNQHEILQRYFRRRGFNTVRKVGSSPLDLPLRLVWGGAGAFMVGNCEKVFERSYRSWSE</sequence>
<name>A2C3I2_PROM1</name>
<dbReference type="Proteomes" id="UP000002592">
    <property type="component" value="Chromosome"/>
</dbReference>
<gene>
    <name evidence="1" type="ordered locus">NATL1_14851</name>
</gene>
<organism evidence="1 2">
    <name type="scientific">Prochlorococcus marinus (strain NATL1A)</name>
    <dbReference type="NCBI Taxonomy" id="167555"/>
    <lineage>
        <taxon>Bacteria</taxon>
        <taxon>Bacillati</taxon>
        <taxon>Cyanobacteriota</taxon>
        <taxon>Cyanophyceae</taxon>
        <taxon>Synechococcales</taxon>
        <taxon>Prochlorococcaceae</taxon>
        <taxon>Prochlorococcus</taxon>
    </lineage>
</organism>
<dbReference type="EMBL" id="CP000553">
    <property type="protein sequence ID" value="ABM76042.1"/>
    <property type="molecule type" value="Genomic_DNA"/>
</dbReference>
<dbReference type="PANTHER" id="PTHR36897:SF2">
    <property type="entry name" value="OS10G0350800 PROTEIN"/>
    <property type="match status" value="1"/>
</dbReference>
<dbReference type="AlphaFoldDB" id="A2C3I2"/>
<dbReference type="eggNOG" id="ENOG5033W6N">
    <property type="taxonomic scope" value="Bacteria"/>
</dbReference>
<dbReference type="PANTHER" id="PTHR36897">
    <property type="entry name" value="OS10G0351100-LIKE PROTEIN"/>
    <property type="match status" value="1"/>
</dbReference>
<evidence type="ECO:0000313" key="2">
    <source>
        <dbReference type="Proteomes" id="UP000002592"/>
    </source>
</evidence>
<dbReference type="HOGENOM" id="CLU_1601230_0_0_3"/>
<dbReference type="KEGG" id="pme:NATL1_14851"/>
<evidence type="ECO:0000313" key="1">
    <source>
        <dbReference type="EMBL" id="ABM76042.1"/>
    </source>
</evidence>
<accession>A2C3I2</accession>
<protein>
    <submittedName>
        <fullName evidence="1">Uncharacterized protein</fullName>
    </submittedName>
</protein>
<proteinExistence type="predicted"/>